<gene>
    <name evidence="2" type="ORF">BCS92_13515</name>
</gene>
<protein>
    <submittedName>
        <fullName evidence="2">Uncharacterized protein</fullName>
    </submittedName>
</protein>
<dbReference type="Proteomes" id="UP000235579">
    <property type="component" value="Unassembled WGS sequence"/>
</dbReference>
<proteinExistence type="predicted"/>
<dbReference type="AlphaFoldDB" id="A0A2N7NJC9"/>
<sequence>MISSRNTHQLTRSALLLVGWVICFCLASNMSFIQGCKVNYDNSDSAISTAVQANKISDSGVFIDGASQSQDGQSVQKCELSEHLINFDHHQVNDQAIFTYFILVVVVLWLLSTVPYFPPFTEPILHKGRRIHLKICVFKE</sequence>
<keyword evidence="1" id="KW-0472">Membrane</keyword>
<accession>A0A2N7NJC9</accession>
<name>A0A2N7NJC9_9VIBR</name>
<organism evidence="2 3">
    <name type="scientific">Vibrio tasmaniensis</name>
    <dbReference type="NCBI Taxonomy" id="212663"/>
    <lineage>
        <taxon>Bacteria</taxon>
        <taxon>Pseudomonadati</taxon>
        <taxon>Pseudomonadota</taxon>
        <taxon>Gammaproteobacteria</taxon>
        <taxon>Vibrionales</taxon>
        <taxon>Vibrionaceae</taxon>
        <taxon>Vibrio</taxon>
    </lineage>
</organism>
<keyword evidence="1" id="KW-1133">Transmembrane helix</keyword>
<evidence type="ECO:0000256" key="1">
    <source>
        <dbReference type="SAM" id="Phobius"/>
    </source>
</evidence>
<evidence type="ECO:0000313" key="3">
    <source>
        <dbReference type="Proteomes" id="UP000235579"/>
    </source>
</evidence>
<keyword evidence="1" id="KW-0812">Transmembrane</keyword>
<comment type="caution">
    <text evidence="2">The sequence shown here is derived from an EMBL/GenBank/DDBJ whole genome shotgun (WGS) entry which is preliminary data.</text>
</comment>
<evidence type="ECO:0000313" key="2">
    <source>
        <dbReference type="EMBL" id="PMP15026.1"/>
    </source>
</evidence>
<reference evidence="3" key="1">
    <citation type="submission" date="2016-07" db="EMBL/GenBank/DDBJ databases">
        <title>Nontailed viruses are major unrecognized killers of bacteria in the ocean.</title>
        <authorList>
            <person name="Kauffman K."/>
            <person name="Hussain F."/>
            <person name="Yang J."/>
            <person name="Arevalo P."/>
            <person name="Brown J."/>
            <person name="Cutler M."/>
            <person name="Kelly L."/>
            <person name="Polz M.F."/>
        </authorList>
    </citation>
    <scope>NUCLEOTIDE SEQUENCE [LARGE SCALE GENOMIC DNA]</scope>
    <source>
        <strain evidence="3">10N.222.48.A2</strain>
    </source>
</reference>
<dbReference type="EMBL" id="MDBP01000038">
    <property type="protein sequence ID" value="PMP15026.1"/>
    <property type="molecule type" value="Genomic_DNA"/>
</dbReference>
<feature type="transmembrane region" description="Helical" evidence="1">
    <location>
        <begin position="97"/>
        <end position="117"/>
    </location>
</feature>